<organism evidence="1 2">
    <name type="scientific">Lusitaniella coriacea LEGE 07157</name>
    <dbReference type="NCBI Taxonomy" id="945747"/>
    <lineage>
        <taxon>Bacteria</taxon>
        <taxon>Bacillati</taxon>
        <taxon>Cyanobacteriota</taxon>
        <taxon>Cyanophyceae</taxon>
        <taxon>Spirulinales</taxon>
        <taxon>Lusitaniellaceae</taxon>
        <taxon>Lusitaniella</taxon>
    </lineage>
</organism>
<evidence type="ECO:0000313" key="2">
    <source>
        <dbReference type="Proteomes" id="UP000654482"/>
    </source>
</evidence>
<dbReference type="AlphaFoldDB" id="A0A8J7DV14"/>
<sequence length="52" mass="6309">MTIRLDPKTAIAQTFPIKVVPPTKKRLVAHWLRDENNQLYCQWETEYEDHRK</sequence>
<comment type="caution">
    <text evidence="1">The sequence shown here is derived from an EMBL/GenBank/DDBJ whole genome shotgun (WGS) entry which is preliminary data.</text>
</comment>
<name>A0A8J7DV14_9CYAN</name>
<accession>A0A8J7DV14</accession>
<keyword evidence="2" id="KW-1185">Reference proteome</keyword>
<evidence type="ECO:0000313" key="1">
    <source>
        <dbReference type="EMBL" id="MBE9115512.1"/>
    </source>
</evidence>
<dbReference type="RefSeq" id="WP_194028607.1">
    <property type="nucleotide sequence ID" value="NZ_JADEWZ010000007.1"/>
</dbReference>
<dbReference type="EMBL" id="JADEWZ010000007">
    <property type="protein sequence ID" value="MBE9115512.1"/>
    <property type="molecule type" value="Genomic_DNA"/>
</dbReference>
<dbReference type="Proteomes" id="UP000654482">
    <property type="component" value="Unassembled WGS sequence"/>
</dbReference>
<proteinExistence type="predicted"/>
<gene>
    <name evidence="1" type="ORF">IQ249_06320</name>
</gene>
<reference evidence="1" key="1">
    <citation type="submission" date="2020-10" db="EMBL/GenBank/DDBJ databases">
        <authorList>
            <person name="Castelo-Branco R."/>
            <person name="Eusebio N."/>
            <person name="Adriana R."/>
            <person name="Vieira A."/>
            <person name="Brugerolle De Fraissinette N."/>
            <person name="Rezende De Castro R."/>
            <person name="Schneider M.P."/>
            <person name="Vasconcelos V."/>
            <person name="Leao P.N."/>
        </authorList>
    </citation>
    <scope>NUCLEOTIDE SEQUENCE</scope>
    <source>
        <strain evidence="1">LEGE 07157</strain>
    </source>
</reference>
<protein>
    <submittedName>
        <fullName evidence="1">Uncharacterized protein</fullName>
    </submittedName>
</protein>